<proteinExistence type="predicted"/>
<evidence type="ECO:0000313" key="2">
    <source>
        <dbReference type="Proteomes" id="UP001239111"/>
    </source>
</evidence>
<keyword evidence="2" id="KW-1185">Reference proteome</keyword>
<name>A0ACC2P455_9HYME</name>
<accession>A0ACC2P455</accession>
<organism evidence="1 2">
    <name type="scientific">Eretmocerus hayati</name>
    <dbReference type="NCBI Taxonomy" id="131215"/>
    <lineage>
        <taxon>Eukaryota</taxon>
        <taxon>Metazoa</taxon>
        <taxon>Ecdysozoa</taxon>
        <taxon>Arthropoda</taxon>
        <taxon>Hexapoda</taxon>
        <taxon>Insecta</taxon>
        <taxon>Pterygota</taxon>
        <taxon>Neoptera</taxon>
        <taxon>Endopterygota</taxon>
        <taxon>Hymenoptera</taxon>
        <taxon>Apocrita</taxon>
        <taxon>Proctotrupomorpha</taxon>
        <taxon>Chalcidoidea</taxon>
        <taxon>Aphelinidae</taxon>
        <taxon>Aphelininae</taxon>
        <taxon>Eretmocerus</taxon>
    </lineage>
</organism>
<dbReference type="Proteomes" id="UP001239111">
    <property type="component" value="Chromosome 2"/>
</dbReference>
<protein>
    <submittedName>
        <fullName evidence="1">Uncharacterized protein</fullName>
    </submittedName>
</protein>
<gene>
    <name evidence="1" type="ORF">QAD02_014035</name>
</gene>
<sequence length="175" mass="20096">MVEGGSLITCALPVPENRQRSQQCQPPRADLCADPRPRVQLQTSQQHCAEPVQAWVEQIRLVQCQKQRSRPIDHDHGRDCSDESRHSRAEPSHPRKKQDRTGEGHEQGDSFHELTNKQIIMLDTLRSRPRKRPDWASMMKEVEMGTKLRHVTSNDRSAPLIERVITKVTDDPKGE</sequence>
<evidence type="ECO:0000313" key="1">
    <source>
        <dbReference type="EMBL" id="KAJ8678248.1"/>
    </source>
</evidence>
<reference evidence="1" key="1">
    <citation type="submission" date="2023-04" db="EMBL/GenBank/DDBJ databases">
        <title>A chromosome-level genome assembly of the parasitoid wasp Eretmocerus hayati.</title>
        <authorList>
            <person name="Zhong Y."/>
            <person name="Liu S."/>
            <person name="Liu Y."/>
        </authorList>
    </citation>
    <scope>NUCLEOTIDE SEQUENCE</scope>
    <source>
        <strain evidence="1">ZJU_SS_LIU_2023</strain>
    </source>
</reference>
<dbReference type="EMBL" id="CM056742">
    <property type="protein sequence ID" value="KAJ8678248.1"/>
    <property type="molecule type" value="Genomic_DNA"/>
</dbReference>
<comment type="caution">
    <text evidence="1">The sequence shown here is derived from an EMBL/GenBank/DDBJ whole genome shotgun (WGS) entry which is preliminary data.</text>
</comment>